<organism evidence="1 2">
    <name type="scientific">Pseudonocardia eucalypti</name>
    <dbReference type="NCBI Taxonomy" id="648755"/>
    <lineage>
        <taxon>Bacteria</taxon>
        <taxon>Bacillati</taxon>
        <taxon>Actinomycetota</taxon>
        <taxon>Actinomycetes</taxon>
        <taxon>Pseudonocardiales</taxon>
        <taxon>Pseudonocardiaceae</taxon>
        <taxon>Pseudonocardia</taxon>
    </lineage>
</organism>
<evidence type="ECO:0000313" key="1">
    <source>
        <dbReference type="EMBL" id="GAA5144251.1"/>
    </source>
</evidence>
<reference evidence="2" key="1">
    <citation type="journal article" date="2019" name="Int. J. Syst. Evol. Microbiol.">
        <title>The Global Catalogue of Microorganisms (GCM) 10K type strain sequencing project: providing services to taxonomists for standard genome sequencing and annotation.</title>
        <authorList>
            <consortium name="The Broad Institute Genomics Platform"/>
            <consortium name="The Broad Institute Genome Sequencing Center for Infectious Disease"/>
            <person name="Wu L."/>
            <person name="Ma J."/>
        </authorList>
    </citation>
    <scope>NUCLEOTIDE SEQUENCE [LARGE SCALE GENOMIC DNA]</scope>
    <source>
        <strain evidence="2">JCM 18303</strain>
    </source>
</reference>
<name>A0ABP9PIL0_9PSEU</name>
<comment type="caution">
    <text evidence="1">The sequence shown here is derived from an EMBL/GenBank/DDBJ whole genome shotgun (WGS) entry which is preliminary data.</text>
</comment>
<evidence type="ECO:0000313" key="2">
    <source>
        <dbReference type="Proteomes" id="UP001428817"/>
    </source>
</evidence>
<accession>A0ABP9PIL0</accession>
<dbReference type="RefSeq" id="WP_185058344.1">
    <property type="nucleotide sequence ID" value="NZ_BAABJP010000001.1"/>
</dbReference>
<dbReference type="EMBL" id="BAABJP010000001">
    <property type="protein sequence ID" value="GAA5144251.1"/>
    <property type="molecule type" value="Genomic_DNA"/>
</dbReference>
<evidence type="ECO:0008006" key="3">
    <source>
        <dbReference type="Google" id="ProtNLM"/>
    </source>
</evidence>
<proteinExistence type="predicted"/>
<keyword evidence="2" id="KW-1185">Reference proteome</keyword>
<gene>
    <name evidence="1" type="ORF">GCM10023321_00190</name>
</gene>
<sequence>MLFPQIFWPGIVDGSVTLTYRLWTAPRAVAGRRHRVAGGMIEITEVAEADPAAITEADATGAGFPTREDLLADLRKREGEADRRWYRVRFHYLGADPRDALAGDGALTAEQRTELDRRLARLDGASTHGPWTAATLDVIAAHPGTRAGDLAALLGRERDPFKIDVRKLKNLGLTLSLEVGYRLSPRGEAYRDGR</sequence>
<protein>
    <recommendedName>
        <fullName evidence="3">ASCH domain-containing protein</fullName>
    </recommendedName>
</protein>
<dbReference type="Proteomes" id="UP001428817">
    <property type="component" value="Unassembled WGS sequence"/>
</dbReference>